<reference evidence="3" key="1">
    <citation type="submission" date="2022-11" db="UniProtKB">
        <authorList>
            <consortium name="WormBaseParasite"/>
        </authorList>
    </citation>
    <scope>IDENTIFICATION</scope>
</reference>
<protein>
    <submittedName>
        <fullName evidence="3">Uncharacterized protein</fullName>
    </submittedName>
</protein>
<evidence type="ECO:0000313" key="2">
    <source>
        <dbReference type="Proteomes" id="UP000887560"/>
    </source>
</evidence>
<keyword evidence="1" id="KW-0812">Transmembrane</keyword>
<evidence type="ECO:0000313" key="3">
    <source>
        <dbReference type="WBParaSite" id="scf7180000423111.g10238"/>
    </source>
</evidence>
<proteinExistence type="predicted"/>
<feature type="transmembrane region" description="Helical" evidence="1">
    <location>
        <begin position="42"/>
        <end position="65"/>
    </location>
</feature>
<evidence type="ECO:0000256" key="1">
    <source>
        <dbReference type="SAM" id="Phobius"/>
    </source>
</evidence>
<dbReference type="AlphaFoldDB" id="A0A915P0P7"/>
<keyword evidence="1" id="KW-1133">Transmembrane helix</keyword>
<name>A0A915P0P7_9BILA</name>
<sequence>LDSDIGIILGTTDNRVSARGGRTHPIMEEHLAFSVQHCVSTYIVKLAGSAGAMAVGVMLCLWTSFIF</sequence>
<keyword evidence="2" id="KW-1185">Reference proteome</keyword>
<keyword evidence="1" id="KW-0472">Membrane</keyword>
<dbReference type="Proteomes" id="UP000887560">
    <property type="component" value="Unplaced"/>
</dbReference>
<dbReference type="WBParaSite" id="scf7180000423111.g10238">
    <property type="protein sequence ID" value="scf7180000423111.g10238"/>
    <property type="gene ID" value="scf7180000423111.g10238"/>
</dbReference>
<organism evidence="2 3">
    <name type="scientific">Meloidogyne floridensis</name>
    <dbReference type="NCBI Taxonomy" id="298350"/>
    <lineage>
        <taxon>Eukaryota</taxon>
        <taxon>Metazoa</taxon>
        <taxon>Ecdysozoa</taxon>
        <taxon>Nematoda</taxon>
        <taxon>Chromadorea</taxon>
        <taxon>Rhabditida</taxon>
        <taxon>Tylenchina</taxon>
        <taxon>Tylenchomorpha</taxon>
        <taxon>Tylenchoidea</taxon>
        <taxon>Meloidogynidae</taxon>
        <taxon>Meloidogyninae</taxon>
        <taxon>Meloidogyne</taxon>
    </lineage>
</organism>
<accession>A0A915P0P7</accession>